<dbReference type="AlphaFoldDB" id="A0A438GCZ0"/>
<reference evidence="2 3" key="1">
    <citation type="journal article" date="2018" name="PLoS Genet.">
        <title>Population sequencing reveals clonal diversity and ancestral inbreeding in the grapevine cultivar Chardonnay.</title>
        <authorList>
            <person name="Roach M.J."/>
            <person name="Johnson D.L."/>
            <person name="Bohlmann J."/>
            <person name="van Vuuren H.J."/>
            <person name="Jones S.J."/>
            <person name="Pretorius I.S."/>
            <person name="Schmidt S.A."/>
            <person name="Borneman A.R."/>
        </authorList>
    </citation>
    <scope>NUCLEOTIDE SEQUENCE [LARGE SCALE GENOMIC DNA]</scope>
    <source>
        <strain evidence="3">cv. Chardonnay</strain>
        <tissue evidence="2">Leaf</tissue>
    </source>
</reference>
<comment type="caution">
    <text evidence="2">The sequence shown here is derived from an EMBL/GenBank/DDBJ whole genome shotgun (WGS) entry which is preliminary data.</text>
</comment>
<evidence type="ECO:0000256" key="1">
    <source>
        <dbReference type="SAM" id="MobiDB-lite"/>
    </source>
</evidence>
<proteinExistence type="predicted"/>
<feature type="region of interest" description="Disordered" evidence="1">
    <location>
        <begin position="89"/>
        <end position="134"/>
    </location>
</feature>
<name>A0A438GCZ0_VITVI</name>
<evidence type="ECO:0000313" key="3">
    <source>
        <dbReference type="Proteomes" id="UP000288805"/>
    </source>
</evidence>
<dbReference type="EMBL" id="QGNW01000474">
    <property type="protein sequence ID" value="RVW70064.1"/>
    <property type="molecule type" value="Genomic_DNA"/>
</dbReference>
<organism evidence="2 3">
    <name type="scientific">Vitis vinifera</name>
    <name type="common">Grape</name>
    <dbReference type="NCBI Taxonomy" id="29760"/>
    <lineage>
        <taxon>Eukaryota</taxon>
        <taxon>Viridiplantae</taxon>
        <taxon>Streptophyta</taxon>
        <taxon>Embryophyta</taxon>
        <taxon>Tracheophyta</taxon>
        <taxon>Spermatophyta</taxon>
        <taxon>Magnoliopsida</taxon>
        <taxon>eudicotyledons</taxon>
        <taxon>Gunneridae</taxon>
        <taxon>Pentapetalae</taxon>
        <taxon>rosids</taxon>
        <taxon>Vitales</taxon>
        <taxon>Vitaceae</taxon>
        <taxon>Viteae</taxon>
        <taxon>Vitis</taxon>
    </lineage>
</organism>
<sequence>MDHNLEHDGVHVVVDCEILDDPLQPELVRGVTTHSRQCTSNSQLDCTSKKESRLSQMGDALKAWAKASKARIKTSNTRTEALLAKVERYKSGTSNKATSAKDIRTGEKKRAKKEEGDERRAKNGEEEEELRTMSGLKQWEDVEAINARVNRCHSSPMVN</sequence>
<gene>
    <name evidence="2" type="ORF">CK203_060897</name>
</gene>
<dbReference type="Proteomes" id="UP000288805">
    <property type="component" value="Unassembled WGS sequence"/>
</dbReference>
<accession>A0A438GCZ0</accession>
<evidence type="ECO:0000313" key="2">
    <source>
        <dbReference type="EMBL" id="RVW70064.1"/>
    </source>
</evidence>
<protein>
    <submittedName>
        <fullName evidence="2">Uncharacterized protein</fullName>
    </submittedName>
</protein>
<feature type="compositionally biased region" description="Basic and acidic residues" evidence="1">
    <location>
        <begin position="99"/>
        <end position="124"/>
    </location>
</feature>